<keyword evidence="3" id="KW-0539">Nucleus</keyword>
<dbReference type="Gene3D" id="3.30.70.330">
    <property type="match status" value="1"/>
</dbReference>
<dbReference type="Proteomes" id="UP000663855">
    <property type="component" value="Unassembled WGS sequence"/>
</dbReference>
<dbReference type="InterPro" id="IPR000504">
    <property type="entry name" value="RRM_dom"/>
</dbReference>
<dbReference type="InterPro" id="IPR047131">
    <property type="entry name" value="RBFOX1-like"/>
</dbReference>
<dbReference type="CDD" id="cd00590">
    <property type="entry name" value="RRM_SF"/>
    <property type="match status" value="1"/>
</dbReference>
<dbReference type="EMBL" id="CAJNRF010005217">
    <property type="protein sequence ID" value="CAF2068559.1"/>
    <property type="molecule type" value="Genomic_DNA"/>
</dbReference>
<dbReference type="PROSITE" id="PS50102">
    <property type="entry name" value="RRM"/>
    <property type="match status" value="1"/>
</dbReference>
<dbReference type="Proteomes" id="UP000676336">
    <property type="component" value="Unassembled WGS sequence"/>
</dbReference>
<comment type="caution">
    <text evidence="6">The sequence shown here is derived from an EMBL/GenBank/DDBJ whole genome shotgun (WGS) entry which is preliminary data.</text>
</comment>
<evidence type="ECO:0000256" key="1">
    <source>
        <dbReference type="ARBA" id="ARBA00004123"/>
    </source>
</evidence>
<evidence type="ECO:0000259" key="5">
    <source>
        <dbReference type="PROSITE" id="PS50102"/>
    </source>
</evidence>
<accession>A0A815TXC9</accession>
<dbReference type="PANTHER" id="PTHR15597">
    <property type="entry name" value="ATAXIN 2-BINDING PROTEIN 1-RELATED"/>
    <property type="match status" value="1"/>
</dbReference>
<dbReference type="AlphaFoldDB" id="A0A815TXC9"/>
<dbReference type="InterPro" id="IPR035979">
    <property type="entry name" value="RBD_domain_sf"/>
</dbReference>
<dbReference type="PANTHER" id="PTHR15597:SF22">
    <property type="entry name" value="RNA-BINDING FOX PROTEIN 1, ISOFORM H"/>
    <property type="match status" value="1"/>
</dbReference>
<organism evidence="6 14">
    <name type="scientific">Rotaria magnacalcarata</name>
    <dbReference type="NCBI Taxonomy" id="392030"/>
    <lineage>
        <taxon>Eukaryota</taxon>
        <taxon>Metazoa</taxon>
        <taxon>Spiralia</taxon>
        <taxon>Gnathifera</taxon>
        <taxon>Rotifera</taxon>
        <taxon>Eurotatoria</taxon>
        <taxon>Bdelloidea</taxon>
        <taxon>Philodinida</taxon>
        <taxon>Philodinidae</taxon>
        <taxon>Rotaria</taxon>
    </lineage>
</organism>
<evidence type="ECO:0000313" key="14">
    <source>
        <dbReference type="Proteomes" id="UP000663855"/>
    </source>
</evidence>
<dbReference type="EMBL" id="CAJOBI010000517">
    <property type="protein sequence ID" value="CAF3828677.1"/>
    <property type="molecule type" value="Genomic_DNA"/>
</dbReference>
<evidence type="ECO:0000313" key="7">
    <source>
        <dbReference type="EMBL" id="CAF1925922.1"/>
    </source>
</evidence>
<evidence type="ECO:0000256" key="2">
    <source>
        <dbReference type="ARBA" id="ARBA00022884"/>
    </source>
</evidence>
<dbReference type="InterPro" id="IPR012677">
    <property type="entry name" value="Nucleotide-bd_a/b_plait_sf"/>
</dbReference>
<reference evidence="6" key="1">
    <citation type="submission" date="2021-02" db="EMBL/GenBank/DDBJ databases">
        <authorList>
            <person name="Nowell W R."/>
        </authorList>
    </citation>
    <scope>NUCLEOTIDE SEQUENCE</scope>
</reference>
<gene>
    <name evidence="6" type="ORF">CJN711_LOCUS27873</name>
    <name evidence="7" type="ORF">MBJ925_LOCUS3348</name>
    <name evidence="10" type="ORF">MBJ925_LOCUS34580</name>
    <name evidence="13" type="ORF">OVN521_LOCUS9558</name>
    <name evidence="11" type="ORF">SMN809_LOCUS2730</name>
    <name evidence="12" type="ORF">UXM345_LOCUS6553</name>
    <name evidence="8" type="ORF">WKI299_LOCUS13704</name>
    <name evidence="9" type="ORF">XDN619_LOCUS13566</name>
</gene>
<dbReference type="Pfam" id="PF00076">
    <property type="entry name" value="RRM_1"/>
    <property type="match status" value="1"/>
</dbReference>
<evidence type="ECO:0000313" key="6">
    <source>
        <dbReference type="EMBL" id="CAF1511878.1"/>
    </source>
</evidence>
<dbReference type="EMBL" id="CAJNOV010013144">
    <property type="protein sequence ID" value="CAF1511878.1"/>
    <property type="molecule type" value="Genomic_DNA"/>
</dbReference>
<dbReference type="EMBL" id="CAJNRE010018989">
    <property type="protein sequence ID" value="CAF2185280.1"/>
    <property type="molecule type" value="Genomic_DNA"/>
</dbReference>
<comment type="subcellular location">
    <subcellularLocation>
        <location evidence="1">Nucleus</location>
    </subcellularLocation>
</comment>
<evidence type="ECO:0000256" key="4">
    <source>
        <dbReference type="PROSITE-ProRule" id="PRU00176"/>
    </source>
</evidence>
<dbReference type="EMBL" id="CAJOBG010001169">
    <property type="protein sequence ID" value="CAF3901934.1"/>
    <property type="molecule type" value="Genomic_DNA"/>
</dbReference>
<dbReference type="Proteomes" id="UP000663856">
    <property type="component" value="Unassembled WGS sequence"/>
</dbReference>
<evidence type="ECO:0000313" key="10">
    <source>
        <dbReference type="EMBL" id="CAF2185280.1"/>
    </source>
</evidence>
<evidence type="ECO:0000313" key="8">
    <source>
        <dbReference type="EMBL" id="CAF2068559.1"/>
    </source>
</evidence>
<evidence type="ECO:0000313" key="9">
    <source>
        <dbReference type="EMBL" id="CAF2075696.1"/>
    </source>
</evidence>
<sequence>MFRHQQSTKPCPSISSPIQKIHSTPMRLWISNIPYYWSTIELENIFSTFGQVYDVEIPLKNSQSRGYGFVTFEKEADAIRAIQAMDGQTVNGRSMQVYQAHVKQKSLLKSYFVVQSLDRSLFGGYYCCKSNKINRMNYGQAHQCQ</sequence>
<keyword evidence="2 4" id="KW-0694">RNA-binding</keyword>
<evidence type="ECO:0000313" key="11">
    <source>
        <dbReference type="EMBL" id="CAF3828677.1"/>
    </source>
</evidence>
<dbReference type="GO" id="GO:0005737">
    <property type="term" value="C:cytoplasm"/>
    <property type="evidence" value="ECO:0007669"/>
    <property type="project" value="TreeGrafter"/>
</dbReference>
<name>A0A815TXC9_9BILA</name>
<evidence type="ECO:0000256" key="3">
    <source>
        <dbReference type="ARBA" id="ARBA00023242"/>
    </source>
</evidence>
<evidence type="ECO:0000313" key="12">
    <source>
        <dbReference type="EMBL" id="CAF3830254.1"/>
    </source>
</evidence>
<dbReference type="Proteomes" id="UP000663866">
    <property type="component" value="Unassembled WGS sequence"/>
</dbReference>
<dbReference type="GO" id="GO:0007399">
    <property type="term" value="P:nervous system development"/>
    <property type="evidence" value="ECO:0007669"/>
    <property type="project" value="InterPro"/>
</dbReference>
<dbReference type="GO" id="GO:0003729">
    <property type="term" value="F:mRNA binding"/>
    <property type="evidence" value="ECO:0007669"/>
    <property type="project" value="TreeGrafter"/>
</dbReference>
<evidence type="ECO:0000313" key="13">
    <source>
        <dbReference type="EMBL" id="CAF3901934.1"/>
    </source>
</evidence>
<dbReference type="GO" id="GO:0000381">
    <property type="term" value="P:regulation of alternative mRNA splicing, via spliceosome"/>
    <property type="evidence" value="ECO:0007669"/>
    <property type="project" value="InterPro"/>
</dbReference>
<dbReference type="SMART" id="SM00360">
    <property type="entry name" value="RRM"/>
    <property type="match status" value="1"/>
</dbReference>
<feature type="domain" description="RRM" evidence="5">
    <location>
        <begin position="26"/>
        <end position="102"/>
    </location>
</feature>
<dbReference type="EMBL" id="CAJOBF010000522">
    <property type="protein sequence ID" value="CAF3830254.1"/>
    <property type="molecule type" value="Genomic_DNA"/>
</dbReference>
<keyword evidence="15" id="KW-1185">Reference proteome</keyword>
<dbReference type="EMBL" id="CAJNRE010000328">
    <property type="protein sequence ID" value="CAF1925922.1"/>
    <property type="molecule type" value="Genomic_DNA"/>
</dbReference>
<proteinExistence type="predicted"/>
<dbReference type="Proteomes" id="UP000663887">
    <property type="component" value="Unassembled WGS sequence"/>
</dbReference>
<evidence type="ECO:0000313" key="15">
    <source>
        <dbReference type="Proteomes" id="UP000663866"/>
    </source>
</evidence>
<dbReference type="EMBL" id="CAJNRG010005339">
    <property type="protein sequence ID" value="CAF2075696.1"/>
    <property type="molecule type" value="Genomic_DNA"/>
</dbReference>
<dbReference type="SUPFAM" id="SSF54928">
    <property type="entry name" value="RNA-binding domain, RBD"/>
    <property type="match status" value="1"/>
</dbReference>
<dbReference type="GO" id="GO:0005634">
    <property type="term" value="C:nucleus"/>
    <property type="evidence" value="ECO:0007669"/>
    <property type="project" value="UniProtKB-SubCell"/>
</dbReference>
<dbReference type="Proteomes" id="UP000663842">
    <property type="component" value="Unassembled WGS sequence"/>
</dbReference>
<protein>
    <recommendedName>
        <fullName evidence="5">RRM domain-containing protein</fullName>
    </recommendedName>
</protein>
<dbReference type="Proteomes" id="UP000663824">
    <property type="component" value="Unassembled WGS sequence"/>
</dbReference>